<feature type="transmembrane region" description="Helical" evidence="6">
    <location>
        <begin position="156"/>
        <end position="177"/>
    </location>
</feature>
<feature type="transmembrane region" description="Helical" evidence="6">
    <location>
        <begin position="21"/>
        <end position="39"/>
    </location>
</feature>
<keyword evidence="3 6" id="KW-0812">Transmembrane</keyword>
<evidence type="ECO:0000256" key="5">
    <source>
        <dbReference type="ARBA" id="ARBA00023136"/>
    </source>
</evidence>
<comment type="subcellular location">
    <subcellularLocation>
        <location evidence="1">Membrane</location>
        <topology evidence="1">Multi-pass membrane protein</topology>
    </subcellularLocation>
</comment>
<comment type="similarity">
    <text evidence="2">Belongs to the purine-cytosine permease (2.A.39) family.</text>
</comment>
<dbReference type="RefSeq" id="WP_082007359.1">
    <property type="nucleotide sequence ID" value="NZ_CP040558.1"/>
</dbReference>
<dbReference type="Proteomes" id="UP000310065">
    <property type="component" value="Chromosome L1"/>
</dbReference>
<dbReference type="InterPro" id="IPR001248">
    <property type="entry name" value="Pur-cyt_permease"/>
</dbReference>
<protein>
    <submittedName>
        <fullName evidence="8">Cytosine permease</fullName>
    </submittedName>
</protein>
<name>A0A4P9J3E2_9GAMM</name>
<evidence type="ECO:0000313" key="10">
    <source>
        <dbReference type="Proteomes" id="UP001242314"/>
    </source>
</evidence>
<keyword evidence="5 6" id="KW-0472">Membrane</keyword>
<evidence type="ECO:0000256" key="3">
    <source>
        <dbReference type="ARBA" id="ARBA00022692"/>
    </source>
</evidence>
<reference evidence="8 9" key="1">
    <citation type="submission" date="2019-05" db="EMBL/GenBank/DDBJ databases">
        <title>Complete genome sequence of Pseudoalteromonas sp. 16-SW-7(T) isolated from the Okhotsk Sea, Russia.</title>
        <authorList>
            <person name="Nguyen T.H."/>
            <person name="Nedashkovskaya O.I."/>
            <person name="Kim S.-G."/>
        </authorList>
    </citation>
    <scope>NUCLEOTIDE SEQUENCE [LARGE SCALE GENOMIC DNA]</scope>
    <source>
        <strain evidence="8 9">16-SW-7</strain>
    </source>
</reference>
<dbReference type="EMBL" id="CP040558">
    <property type="protein sequence ID" value="QCU75367.1"/>
    <property type="molecule type" value="Genomic_DNA"/>
</dbReference>
<feature type="transmembrane region" description="Helical" evidence="6">
    <location>
        <begin position="128"/>
        <end position="149"/>
    </location>
</feature>
<evidence type="ECO:0000256" key="1">
    <source>
        <dbReference type="ARBA" id="ARBA00004141"/>
    </source>
</evidence>
<feature type="transmembrane region" description="Helical" evidence="6">
    <location>
        <begin position="329"/>
        <end position="351"/>
    </location>
</feature>
<keyword evidence="4 6" id="KW-1133">Transmembrane helix</keyword>
<feature type="transmembrane region" description="Helical" evidence="6">
    <location>
        <begin position="395"/>
        <end position="416"/>
    </location>
</feature>
<dbReference type="PANTHER" id="PTHR30569:SF0">
    <property type="entry name" value="CYTOSINE PERMEASE"/>
    <property type="match status" value="1"/>
</dbReference>
<feature type="transmembrane region" description="Helical" evidence="6">
    <location>
        <begin position="85"/>
        <end position="108"/>
    </location>
</feature>
<dbReference type="EMBL" id="JASGWX010000009">
    <property type="protein sequence ID" value="MDP4484760.1"/>
    <property type="molecule type" value="Genomic_DNA"/>
</dbReference>
<evidence type="ECO:0000256" key="2">
    <source>
        <dbReference type="ARBA" id="ARBA00008974"/>
    </source>
</evidence>
<gene>
    <name evidence="8" type="ORF">FFU37_13265</name>
    <name evidence="7" type="ORF">QDH73_12130</name>
</gene>
<dbReference type="Pfam" id="PF02133">
    <property type="entry name" value="Transp_cyt_pur"/>
    <property type="match status" value="1"/>
</dbReference>
<feature type="transmembrane region" description="Helical" evidence="6">
    <location>
        <begin position="229"/>
        <end position="252"/>
    </location>
</feature>
<dbReference type="GeneID" id="88776629"/>
<dbReference type="GO" id="GO:0015209">
    <property type="term" value="F:cytosine transmembrane transporter activity"/>
    <property type="evidence" value="ECO:0007669"/>
    <property type="project" value="InterPro"/>
</dbReference>
<dbReference type="Proteomes" id="UP001242314">
    <property type="component" value="Unassembled WGS sequence"/>
</dbReference>
<dbReference type="Gene3D" id="1.10.4160.10">
    <property type="entry name" value="Hydantoin permease"/>
    <property type="match status" value="1"/>
</dbReference>
<dbReference type="InterPro" id="IPR030191">
    <property type="entry name" value="CodB"/>
</dbReference>
<feature type="transmembrane region" description="Helical" evidence="6">
    <location>
        <begin position="372"/>
        <end position="389"/>
    </location>
</feature>
<evidence type="ECO:0000313" key="7">
    <source>
        <dbReference type="EMBL" id="MDP4484760.1"/>
    </source>
</evidence>
<sequence length="425" mass="45525">MPNEKDPHAICTSEQVAWPRIAAIAAMLSFSLPTFITGLEIHQSSSVSNTLWALVIGSIILTVIGGAMGTIGVKSRLSSYLLVKIAFGNAGAGIVNIAFALSLIGWFGVNIDLFSNAVVRLLSAEFNIIMPEWPIDIAAGCAMLITTLYGFKAINVLASIMIPILAVVTAMMLFGALDNMPFIDFINLEKSADLSLEDGVAAIVGGVIIGAIILPDITRFSKQKRGGIYTSFIAYMIIELLVIFVAVFAAAAMQETEILSLMLALNLGFSAFFIVIAGSWILNSLNLYSTALSVEATFPHWHKKWVIVLLGLVGIGAAFINILDMFISFLAFLSDIFVPVAGVIIVDALFIKPDAYNASTLTNNARFSIPAFTAWFVGAAFAVCNGAIFNVSLSGITVIDAIILTAIIYTFFVKVIKPKPVNKHL</sequence>
<dbReference type="AlphaFoldDB" id="A0A4P9J3E2"/>
<evidence type="ECO:0000256" key="4">
    <source>
        <dbReference type="ARBA" id="ARBA00022989"/>
    </source>
</evidence>
<organism evidence="8 9">
    <name type="scientific">Pseudoalteromonas distincta</name>
    <dbReference type="NCBI Taxonomy" id="77608"/>
    <lineage>
        <taxon>Bacteria</taxon>
        <taxon>Pseudomonadati</taxon>
        <taxon>Pseudomonadota</taxon>
        <taxon>Gammaproteobacteria</taxon>
        <taxon>Alteromonadales</taxon>
        <taxon>Pseudoalteromonadaceae</taxon>
        <taxon>Pseudoalteromonas</taxon>
    </lineage>
</organism>
<feature type="transmembrane region" description="Helical" evidence="6">
    <location>
        <begin position="51"/>
        <end position="73"/>
    </location>
</feature>
<feature type="transmembrane region" description="Helical" evidence="6">
    <location>
        <begin position="199"/>
        <end position="217"/>
    </location>
</feature>
<feature type="transmembrane region" description="Helical" evidence="6">
    <location>
        <begin position="258"/>
        <end position="285"/>
    </location>
</feature>
<evidence type="ECO:0000256" key="6">
    <source>
        <dbReference type="SAM" id="Phobius"/>
    </source>
</evidence>
<dbReference type="PANTHER" id="PTHR30569">
    <property type="entry name" value="CYTOSINE TRANSPORTER CODB"/>
    <property type="match status" value="1"/>
</dbReference>
<proteinExistence type="inferred from homology"/>
<reference evidence="7 10" key="2">
    <citation type="submission" date="2023-04" db="EMBL/GenBank/DDBJ databases">
        <title>Novel Pseudoalteromonas species isolated from Pacific coral.</title>
        <authorList>
            <person name="Videau P."/>
            <person name="Shlafstein M.D."/>
            <person name="Oline D.K."/>
            <person name="Strangman W.K."/>
            <person name="Hahnke R.L."/>
            <person name="Saw J.H."/>
            <person name="Ushijima B."/>
        </authorList>
    </citation>
    <scope>NUCLEOTIDE SEQUENCE [LARGE SCALE GENOMIC DNA]</scope>
    <source>
        <strain evidence="7 10">LMG 14908</strain>
    </source>
</reference>
<feature type="transmembrane region" description="Helical" evidence="6">
    <location>
        <begin position="305"/>
        <end position="323"/>
    </location>
</feature>
<accession>A0A4P9J3E2</accession>
<evidence type="ECO:0000313" key="8">
    <source>
        <dbReference type="EMBL" id="QCU75367.1"/>
    </source>
</evidence>
<dbReference type="KEGG" id="pdv:FFU37_13265"/>
<dbReference type="GO" id="GO:0005886">
    <property type="term" value="C:plasma membrane"/>
    <property type="evidence" value="ECO:0007669"/>
    <property type="project" value="TreeGrafter"/>
</dbReference>
<keyword evidence="10" id="KW-1185">Reference proteome</keyword>
<evidence type="ECO:0000313" key="9">
    <source>
        <dbReference type="Proteomes" id="UP000310065"/>
    </source>
</evidence>